<comment type="caution">
    <text evidence="1">The sequence shown here is derived from an EMBL/GenBank/DDBJ whole genome shotgun (WGS) entry which is preliminary data.</text>
</comment>
<name>A0A937KDD8_9BACT</name>
<dbReference type="RefSeq" id="WP_202858038.1">
    <property type="nucleotide sequence ID" value="NZ_JAEUGD010000064.1"/>
</dbReference>
<reference evidence="1" key="1">
    <citation type="submission" date="2021-01" db="EMBL/GenBank/DDBJ databases">
        <title>Fulvivirga kasyanovii gen. nov., sp nov., a novel member of the phylum Bacteroidetes isolated from seawater in a mussel farm.</title>
        <authorList>
            <person name="Zhao L.-H."/>
            <person name="Wang Z.-J."/>
        </authorList>
    </citation>
    <scope>NUCLEOTIDE SEQUENCE</scope>
    <source>
        <strain evidence="1">29W222</strain>
    </source>
</reference>
<dbReference type="EMBL" id="JAEUGD010000064">
    <property type="protein sequence ID" value="MBL6448502.1"/>
    <property type="molecule type" value="Genomic_DNA"/>
</dbReference>
<accession>A0A937KDD8</accession>
<evidence type="ECO:0000313" key="1">
    <source>
        <dbReference type="EMBL" id="MBL6448502.1"/>
    </source>
</evidence>
<keyword evidence="2" id="KW-1185">Reference proteome</keyword>
<protein>
    <submittedName>
        <fullName evidence="1">Uncharacterized protein</fullName>
    </submittedName>
</protein>
<organism evidence="1 2">
    <name type="scientific">Fulvivirga marina</name>
    <dbReference type="NCBI Taxonomy" id="2494733"/>
    <lineage>
        <taxon>Bacteria</taxon>
        <taxon>Pseudomonadati</taxon>
        <taxon>Bacteroidota</taxon>
        <taxon>Cytophagia</taxon>
        <taxon>Cytophagales</taxon>
        <taxon>Fulvivirgaceae</taxon>
        <taxon>Fulvivirga</taxon>
    </lineage>
</organism>
<sequence>MKAATLSEIKKELKHRDPEEIMQICLRLGRFKKDNKELLTYLLFDASDEETYISSIKYEIDDMIEEINTDSLYYAKKGLQKINRNLNKYIRYSGNKQTEVEVLIHFAKAMKSSGIPIHRSSVISNLYDRLLTRAKKALLSLHDDMRVDYEYDLEML</sequence>
<dbReference type="Proteomes" id="UP000614216">
    <property type="component" value="Unassembled WGS sequence"/>
</dbReference>
<dbReference type="AlphaFoldDB" id="A0A937KDD8"/>
<evidence type="ECO:0000313" key="2">
    <source>
        <dbReference type="Proteomes" id="UP000614216"/>
    </source>
</evidence>
<proteinExistence type="predicted"/>
<gene>
    <name evidence="1" type="ORF">JMN32_19485</name>
</gene>